<organism evidence="3 4">
    <name type="scientific">Mycobacterium gordonae</name>
    <dbReference type="NCBI Taxonomy" id="1778"/>
    <lineage>
        <taxon>Bacteria</taxon>
        <taxon>Bacillati</taxon>
        <taxon>Actinomycetota</taxon>
        <taxon>Actinomycetes</taxon>
        <taxon>Mycobacteriales</taxon>
        <taxon>Mycobacteriaceae</taxon>
        <taxon>Mycobacterium</taxon>
    </lineage>
</organism>
<dbReference type="InterPro" id="IPR050091">
    <property type="entry name" value="PKS_NRPS_Biosynth_Enz"/>
</dbReference>
<dbReference type="SUPFAM" id="SSF52151">
    <property type="entry name" value="FabD/lysophospholipase-like"/>
    <property type="match status" value="1"/>
</dbReference>
<keyword evidence="1" id="KW-0808">Transferase</keyword>
<dbReference type="Pfam" id="PF00698">
    <property type="entry name" value="Acyl_transf_1"/>
    <property type="match status" value="2"/>
</dbReference>
<comment type="caution">
    <text evidence="3">The sequence shown here is derived from an EMBL/GenBank/DDBJ whole genome shotgun (WGS) entry which is preliminary data.</text>
</comment>
<accession>A0A0Q2U777</accession>
<dbReference type="GO" id="GO:0004312">
    <property type="term" value="F:fatty acid synthase activity"/>
    <property type="evidence" value="ECO:0007669"/>
    <property type="project" value="TreeGrafter"/>
</dbReference>
<gene>
    <name evidence="3" type="ORF">AO501_28240</name>
</gene>
<evidence type="ECO:0000259" key="2">
    <source>
        <dbReference type="SMART" id="SM00827"/>
    </source>
</evidence>
<dbReference type="PANTHER" id="PTHR43775:SF51">
    <property type="entry name" value="INACTIVE PHENOLPHTHIOCEROL SYNTHESIS POLYKETIDE SYNTHASE TYPE I PKS1-RELATED"/>
    <property type="match status" value="1"/>
</dbReference>
<sequence length="257" mass="27007">MTRRLSPVIAATFAARRGVRTEDLVAKAIATGGTVFVFPGQSSCLTGGALAAVECAHAFRAQLRLCDDAFAEFVDWSLLGTVLCGAGCPRPDRPDVAPSVLFAVTVSLAAQWRAMGIHPDAVIGLALGEVAAAYVCGALSLRDAARVVTLCGNAIGAVPDTHCAEVDTLRQRLRVSLGGMRPRCADVPFISSVTGAGLDTSILDADYWFANLQQTGLFNEAVRWSCERGYGTFIECSPCPVLIPGIQKFLGEIASST</sequence>
<feature type="domain" description="Malonyl-CoA:ACP transacylase (MAT)" evidence="2">
    <location>
        <begin position="37"/>
        <end position="257"/>
    </location>
</feature>
<dbReference type="Gene3D" id="3.40.366.10">
    <property type="entry name" value="Malonyl-Coenzyme A Acyl Carrier Protein, domain 2"/>
    <property type="match status" value="1"/>
</dbReference>
<dbReference type="STRING" id="1778.A9W97_09880"/>
<dbReference type="InterPro" id="IPR016035">
    <property type="entry name" value="Acyl_Trfase/lysoPLipase"/>
</dbReference>
<protein>
    <recommendedName>
        <fullName evidence="2">Malonyl-CoA:ACP transacylase (MAT) domain-containing protein</fullName>
    </recommendedName>
</protein>
<proteinExistence type="predicted"/>
<dbReference type="AlphaFoldDB" id="A0A0Q2U777"/>
<dbReference type="SMART" id="SM00827">
    <property type="entry name" value="PKS_AT"/>
    <property type="match status" value="1"/>
</dbReference>
<evidence type="ECO:0000313" key="3">
    <source>
        <dbReference type="EMBL" id="KQH76520.1"/>
    </source>
</evidence>
<dbReference type="InterPro" id="IPR014043">
    <property type="entry name" value="Acyl_transferase_dom"/>
</dbReference>
<evidence type="ECO:0000313" key="4">
    <source>
        <dbReference type="Proteomes" id="UP000051677"/>
    </source>
</evidence>
<dbReference type="EMBL" id="LKTM01000350">
    <property type="protein sequence ID" value="KQH76520.1"/>
    <property type="molecule type" value="Genomic_DNA"/>
</dbReference>
<reference evidence="3 4" key="1">
    <citation type="submission" date="2015-10" db="EMBL/GenBank/DDBJ databases">
        <title>Mycobacterium gordonae draft genome assembly.</title>
        <authorList>
            <person name="Ustinova V."/>
            <person name="Smirnova T."/>
            <person name="Blagodatskikh K."/>
            <person name="Varlamov D."/>
            <person name="Larionova E."/>
            <person name="Chernousova L."/>
        </authorList>
    </citation>
    <scope>NUCLEOTIDE SEQUENCE [LARGE SCALE GENOMIC DNA]</scope>
    <source>
        <strain evidence="3 4">CTRI 14-8773</strain>
    </source>
</reference>
<dbReference type="OrthoDB" id="9778690at2"/>
<name>A0A0Q2U777_MYCGO</name>
<dbReference type="Proteomes" id="UP000051677">
    <property type="component" value="Unassembled WGS sequence"/>
</dbReference>
<evidence type="ECO:0000256" key="1">
    <source>
        <dbReference type="ARBA" id="ARBA00022679"/>
    </source>
</evidence>
<dbReference type="GO" id="GO:0006633">
    <property type="term" value="P:fatty acid biosynthetic process"/>
    <property type="evidence" value="ECO:0007669"/>
    <property type="project" value="TreeGrafter"/>
</dbReference>
<dbReference type="InterPro" id="IPR001227">
    <property type="entry name" value="Ac_transferase_dom_sf"/>
</dbReference>
<dbReference type="PANTHER" id="PTHR43775">
    <property type="entry name" value="FATTY ACID SYNTHASE"/>
    <property type="match status" value="1"/>
</dbReference>
<dbReference type="RefSeq" id="WP_055580625.1">
    <property type="nucleotide sequence ID" value="NZ_LKTM01000350.1"/>
</dbReference>